<evidence type="ECO:0000259" key="6">
    <source>
        <dbReference type="Pfam" id="PF01494"/>
    </source>
</evidence>
<evidence type="ECO:0000256" key="3">
    <source>
        <dbReference type="ARBA" id="ARBA00022827"/>
    </source>
</evidence>
<dbReference type="AlphaFoldDB" id="G2Y1K3"/>
<dbReference type="PANTHER" id="PTHR13789:SF147">
    <property type="entry name" value="PUTATIVE (AFU_ORTHOLOGUE AFUA_2G01950)-RELATED"/>
    <property type="match status" value="1"/>
</dbReference>
<keyword evidence="3" id="KW-0274">FAD</keyword>
<organism evidence="7 8">
    <name type="scientific">Botryotinia fuckeliana (strain T4)</name>
    <name type="common">Noble rot fungus</name>
    <name type="synonym">Botrytis cinerea</name>
    <dbReference type="NCBI Taxonomy" id="999810"/>
    <lineage>
        <taxon>Eukaryota</taxon>
        <taxon>Fungi</taxon>
        <taxon>Dikarya</taxon>
        <taxon>Ascomycota</taxon>
        <taxon>Pezizomycotina</taxon>
        <taxon>Leotiomycetes</taxon>
        <taxon>Helotiales</taxon>
        <taxon>Sclerotiniaceae</taxon>
        <taxon>Botrytis</taxon>
    </lineage>
</organism>
<dbReference type="GO" id="GO:0004497">
    <property type="term" value="F:monooxygenase activity"/>
    <property type="evidence" value="ECO:0007669"/>
    <property type="project" value="UniProtKB-KW"/>
</dbReference>
<protein>
    <submittedName>
        <fullName evidence="7">Similar to FAD binding domain containing protein</fullName>
    </submittedName>
</protein>
<name>G2Y1K3_BOTF4</name>
<evidence type="ECO:0000313" key="7">
    <source>
        <dbReference type="EMBL" id="CCD46543.1"/>
    </source>
</evidence>
<dbReference type="HOGENOM" id="CLU_009665_19_3_1"/>
<dbReference type="PRINTS" id="PR00420">
    <property type="entry name" value="RNGMNOXGNASE"/>
</dbReference>
<proteinExistence type="inferred from homology"/>
<gene>
    <name evidence="7" type="ORF">BofuT4_P041540.1</name>
</gene>
<evidence type="ECO:0000256" key="1">
    <source>
        <dbReference type="ARBA" id="ARBA00007992"/>
    </source>
</evidence>
<dbReference type="EMBL" id="FQ790282">
    <property type="protein sequence ID" value="CCD46543.1"/>
    <property type="molecule type" value="Genomic_DNA"/>
</dbReference>
<dbReference type="InterPro" id="IPR002938">
    <property type="entry name" value="FAD-bd"/>
</dbReference>
<dbReference type="Pfam" id="PF01494">
    <property type="entry name" value="FAD_binding_3"/>
    <property type="match status" value="1"/>
</dbReference>
<sequence length="441" mass="49472">MGDANVNYIARTIRPSCKVAVIGAGLAGLATAVSLQRVGHQVTVFEISSGLKEIGAGINVATNATILFKEWGILSQLEEVSIEPEIARMFSHKSQLLSSTIISPDFKDLYKTPYLITHRAELQNLLFNKATKLGAVTVFSAMVKKINFEESALEFADGTTQNFDVIFGADGEKSFCREALLSREDPLDDSGFDIYRATVKIDDVAELPDLAELVEVHSINMWIGPEGHTVTYPIRKGNLLNIVLTHQHESDSPLSMGPESIGTDNVHQAFKDWSPQFHKLLDVPTAWMKRTMMYSRECNSWLHPLGYFAILGDSAHGSPPYLAQGAAMAFEDAAVLGVLFSKFKNKDDIPELLKIYDRLRRPRALMCRNRSKALRDVYALENGPEQEERDRMLLHDPSYDGSPNFLEDPVLRNWLYGYNAVEATEEAWFEHMKQKKENRSD</sequence>
<dbReference type="SUPFAM" id="SSF54373">
    <property type="entry name" value="FAD-linked reductases, C-terminal domain"/>
    <property type="match status" value="1"/>
</dbReference>
<reference evidence="8" key="1">
    <citation type="journal article" date="2011" name="PLoS Genet.">
        <title>Genomic analysis of the necrotrophic fungal pathogens Sclerotinia sclerotiorum and Botrytis cinerea.</title>
        <authorList>
            <person name="Amselem J."/>
            <person name="Cuomo C.A."/>
            <person name="van Kan J.A."/>
            <person name="Viaud M."/>
            <person name="Benito E.P."/>
            <person name="Couloux A."/>
            <person name="Coutinho P.M."/>
            <person name="de Vries R.P."/>
            <person name="Dyer P.S."/>
            <person name="Fillinger S."/>
            <person name="Fournier E."/>
            <person name="Gout L."/>
            <person name="Hahn M."/>
            <person name="Kohn L."/>
            <person name="Lapalu N."/>
            <person name="Plummer K.M."/>
            <person name="Pradier J.M."/>
            <person name="Quevillon E."/>
            <person name="Sharon A."/>
            <person name="Simon A."/>
            <person name="ten Have A."/>
            <person name="Tudzynski B."/>
            <person name="Tudzynski P."/>
            <person name="Wincker P."/>
            <person name="Andrew M."/>
            <person name="Anthouard V."/>
            <person name="Beever R.E."/>
            <person name="Beffa R."/>
            <person name="Benoit I."/>
            <person name="Bouzid O."/>
            <person name="Brault B."/>
            <person name="Chen Z."/>
            <person name="Choquer M."/>
            <person name="Collemare J."/>
            <person name="Cotton P."/>
            <person name="Danchin E.G."/>
            <person name="Da Silva C."/>
            <person name="Gautier A."/>
            <person name="Giraud C."/>
            <person name="Giraud T."/>
            <person name="Gonzalez C."/>
            <person name="Grossetete S."/>
            <person name="Guldener U."/>
            <person name="Henrissat B."/>
            <person name="Howlett B.J."/>
            <person name="Kodira C."/>
            <person name="Kretschmer M."/>
            <person name="Lappartient A."/>
            <person name="Leroch M."/>
            <person name="Levis C."/>
            <person name="Mauceli E."/>
            <person name="Neuveglise C."/>
            <person name="Oeser B."/>
            <person name="Pearson M."/>
            <person name="Poulain J."/>
            <person name="Poussereau N."/>
            <person name="Quesneville H."/>
            <person name="Rascle C."/>
            <person name="Schumacher J."/>
            <person name="Segurens B."/>
            <person name="Sexton A."/>
            <person name="Silva E."/>
            <person name="Sirven C."/>
            <person name="Soanes D.M."/>
            <person name="Talbot N.J."/>
            <person name="Templeton M."/>
            <person name="Yandava C."/>
            <person name="Yarden O."/>
            <person name="Zeng Q."/>
            <person name="Rollins J.A."/>
            <person name="Lebrun M.H."/>
            <person name="Dickman M."/>
        </authorList>
    </citation>
    <scope>NUCLEOTIDE SEQUENCE [LARGE SCALE GENOMIC DNA]</scope>
    <source>
        <strain evidence="8">T4</strain>
    </source>
</reference>
<dbReference type="InParanoid" id="G2Y1K3"/>
<comment type="similarity">
    <text evidence="1">Belongs to the paxM FAD-dependent monooxygenase family.</text>
</comment>
<dbReference type="PANTHER" id="PTHR13789">
    <property type="entry name" value="MONOOXYGENASE"/>
    <property type="match status" value="1"/>
</dbReference>
<accession>G2Y1K3</accession>
<dbReference type="Proteomes" id="UP000008177">
    <property type="component" value="Unplaced contigs"/>
</dbReference>
<dbReference type="InterPro" id="IPR050493">
    <property type="entry name" value="FAD-dep_Monooxygenase_BioMet"/>
</dbReference>
<dbReference type="SUPFAM" id="SSF51905">
    <property type="entry name" value="FAD/NAD(P)-binding domain"/>
    <property type="match status" value="1"/>
</dbReference>
<keyword evidence="4" id="KW-0560">Oxidoreductase</keyword>
<evidence type="ECO:0000256" key="2">
    <source>
        <dbReference type="ARBA" id="ARBA00022630"/>
    </source>
</evidence>
<keyword evidence="5" id="KW-0503">Monooxygenase</keyword>
<dbReference type="InterPro" id="IPR036188">
    <property type="entry name" value="FAD/NAD-bd_sf"/>
</dbReference>
<dbReference type="GO" id="GO:0071949">
    <property type="term" value="F:FAD binding"/>
    <property type="evidence" value="ECO:0007669"/>
    <property type="project" value="InterPro"/>
</dbReference>
<dbReference type="Gene3D" id="3.50.50.60">
    <property type="entry name" value="FAD/NAD(P)-binding domain"/>
    <property type="match status" value="1"/>
</dbReference>
<evidence type="ECO:0000256" key="5">
    <source>
        <dbReference type="ARBA" id="ARBA00023033"/>
    </source>
</evidence>
<evidence type="ECO:0000256" key="4">
    <source>
        <dbReference type="ARBA" id="ARBA00023002"/>
    </source>
</evidence>
<feature type="domain" description="FAD-binding" evidence="6">
    <location>
        <begin position="17"/>
        <end position="364"/>
    </location>
</feature>
<dbReference type="STRING" id="999810.G2Y1K3"/>
<dbReference type="eggNOG" id="KOG2614">
    <property type="taxonomic scope" value="Eukaryota"/>
</dbReference>
<evidence type="ECO:0000313" key="8">
    <source>
        <dbReference type="Proteomes" id="UP000008177"/>
    </source>
</evidence>
<dbReference type="OrthoDB" id="16820at2759"/>
<keyword evidence="2" id="KW-0285">Flavoprotein</keyword>